<feature type="chain" id="PRO_5038676493" evidence="7">
    <location>
        <begin position="25"/>
        <end position="284"/>
    </location>
</feature>
<accession>A0A3E3JZA2</accession>
<dbReference type="NCBIfam" id="TIGR01256">
    <property type="entry name" value="modA"/>
    <property type="match status" value="1"/>
</dbReference>
<feature type="signal peptide" evidence="7">
    <location>
        <begin position="1"/>
        <end position="24"/>
    </location>
</feature>
<dbReference type="Gene3D" id="3.40.190.10">
    <property type="entry name" value="Periplasmic binding protein-like II"/>
    <property type="match status" value="2"/>
</dbReference>
<feature type="region of interest" description="Disordered" evidence="6">
    <location>
        <begin position="25"/>
        <end position="50"/>
    </location>
</feature>
<dbReference type="CDD" id="cd13537">
    <property type="entry name" value="PBP2_YvgL_like"/>
    <property type="match status" value="1"/>
</dbReference>
<dbReference type="SUPFAM" id="SSF53850">
    <property type="entry name" value="Periplasmic binding protein-like II"/>
    <property type="match status" value="1"/>
</dbReference>
<dbReference type="PROSITE" id="PS51257">
    <property type="entry name" value="PROKAR_LIPOPROTEIN"/>
    <property type="match status" value="1"/>
</dbReference>
<dbReference type="Proteomes" id="UP000261080">
    <property type="component" value="Unassembled WGS sequence"/>
</dbReference>
<feature type="binding site" evidence="5">
    <location>
        <position position="197"/>
    </location>
    <ligand>
        <name>molybdate</name>
        <dbReference type="ChEBI" id="CHEBI:36264"/>
    </ligand>
</feature>
<comment type="caution">
    <text evidence="8">The sequence shown here is derived from an EMBL/GenBank/DDBJ whole genome shotgun (WGS) entry which is preliminary data.</text>
</comment>
<keyword evidence="2 5" id="KW-0500">Molybdenum</keyword>
<evidence type="ECO:0000256" key="1">
    <source>
        <dbReference type="ARBA" id="ARBA00009175"/>
    </source>
</evidence>
<dbReference type="GO" id="GO:0030973">
    <property type="term" value="F:molybdate ion binding"/>
    <property type="evidence" value="ECO:0007669"/>
    <property type="project" value="TreeGrafter"/>
</dbReference>
<name>A0A3E3JZA2_9FIRM</name>
<protein>
    <submittedName>
        <fullName evidence="8">Molybdate ABC transporter substrate-binding protein</fullName>
    </submittedName>
</protein>
<dbReference type="PANTHER" id="PTHR30632:SF0">
    <property type="entry name" value="SULFATE-BINDING PROTEIN"/>
    <property type="match status" value="1"/>
</dbReference>
<dbReference type="EMBL" id="QVLX01000009">
    <property type="protein sequence ID" value="RGE85203.1"/>
    <property type="molecule type" value="Genomic_DNA"/>
</dbReference>
<evidence type="ECO:0000313" key="8">
    <source>
        <dbReference type="EMBL" id="RGE85203.1"/>
    </source>
</evidence>
<evidence type="ECO:0000256" key="2">
    <source>
        <dbReference type="ARBA" id="ARBA00022505"/>
    </source>
</evidence>
<dbReference type="PIRSF" id="PIRSF004846">
    <property type="entry name" value="ModA"/>
    <property type="match status" value="1"/>
</dbReference>
<dbReference type="GO" id="GO:1901359">
    <property type="term" value="F:tungstate binding"/>
    <property type="evidence" value="ECO:0007669"/>
    <property type="project" value="UniProtKB-ARBA"/>
</dbReference>
<dbReference type="PANTHER" id="PTHR30632">
    <property type="entry name" value="MOLYBDATE-BINDING PERIPLASMIC PROTEIN"/>
    <property type="match status" value="1"/>
</dbReference>
<keyword evidence="3 5" id="KW-0479">Metal-binding</keyword>
<evidence type="ECO:0000313" key="9">
    <source>
        <dbReference type="Proteomes" id="UP000261080"/>
    </source>
</evidence>
<feature type="binding site" evidence="5">
    <location>
        <position position="61"/>
    </location>
    <ligand>
        <name>molybdate</name>
        <dbReference type="ChEBI" id="CHEBI:36264"/>
    </ligand>
</feature>
<feature type="binding site" evidence="5">
    <location>
        <position position="215"/>
    </location>
    <ligand>
        <name>molybdate</name>
        <dbReference type="ChEBI" id="CHEBI:36264"/>
    </ligand>
</feature>
<feature type="compositionally biased region" description="Basic and acidic residues" evidence="6">
    <location>
        <begin position="27"/>
        <end position="48"/>
    </location>
</feature>
<dbReference type="AlphaFoldDB" id="A0A3E3JZA2"/>
<dbReference type="GO" id="GO:0015689">
    <property type="term" value="P:molybdate ion transport"/>
    <property type="evidence" value="ECO:0007669"/>
    <property type="project" value="InterPro"/>
</dbReference>
<dbReference type="OrthoDB" id="9785015at2"/>
<gene>
    <name evidence="8" type="primary">modA</name>
    <name evidence="8" type="ORF">DW016_13785</name>
</gene>
<keyword evidence="4 7" id="KW-0732">Signal</keyword>
<evidence type="ECO:0000256" key="5">
    <source>
        <dbReference type="PIRSR" id="PIRSR004846-1"/>
    </source>
</evidence>
<evidence type="ECO:0000256" key="4">
    <source>
        <dbReference type="ARBA" id="ARBA00022729"/>
    </source>
</evidence>
<comment type="similarity">
    <text evidence="1">Belongs to the bacterial solute-binding protein ModA family.</text>
</comment>
<proteinExistence type="inferred from homology"/>
<dbReference type="RefSeq" id="WP_117493794.1">
    <property type="nucleotide sequence ID" value="NZ_CALBAT010000004.1"/>
</dbReference>
<evidence type="ECO:0000256" key="6">
    <source>
        <dbReference type="SAM" id="MobiDB-lite"/>
    </source>
</evidence>
<dbReference type="InterPro" id="IPR041879">
    <property type="entry name" value="YvgL-like_PBP2"/>
</dbReference>
<dbReference type="GO" id="GO:0046872">
    <property type="term" value="F:metal ion binding"/>
    <property type="evidence" value="ECO:0007669"/>
    <property type="project" value="UniProtKB-KW"/>
</dbReference>
<sequence>MKKRMMVLLLTAAMGMTMMGCQYGGDADAKSEQEETKKEETKRSEEKSGLSGTVTLAAAASLEYAFEEELIPAFEELYPKVTIEGVYDSSGKLQQQIESGLAADLFFSAAPTQMSTLDEEGMIDSDSIVSLLENKIVLIIPTSSDASFASFEDIADANTVAIGDPKSVPVGQYSQESLTNLGLWDAVSAKGSFGTNVTEVLNWVAESSADCGIVYATDAATTDRVKVVAEAPADSLKSPVLYPVAMTKEAPNQEAAEAFYEFILSDDAMTIFESYGFTDYRSAE</sequence>
<reference evidence="8 9" key="1">
    <citation type="submission" date="2018-08" db="EMBL/GenBank/DDBJ databases">
        <title>A genome reference for cultivated species of the human gut microbiota.</title>
        <authorList>
            <person name="Zou Y."/>
            <person name="Xue W."/>
            <person name="Luo G."/>
        </authorList>
    </citation>
    <scope>NUCLEOTIDE SEQUENCE [LARGE SCALE GENOMIC DNA]</scope>
    <source>
        <strain evidence="8 9">AF37-2AT</strain>
    </source>
</reference>
<feature type="binding site" evidence="5">
    <location>
        <position position="90"/>
    </location>
    <ligand>
        <name>molybdate</name>
        <dbReference type="ChEBI" id="CHEBI:36264"/>
    </ligand>
</feature>
<dbReference type="InterPro" id="IPR050682">
    <property type="entry name" value="ModA/WtpA"/>
</dbReference>
<organism evidence="8 9">
    <name type="scientific">Sellimonas intestinalis</name>
    <dbReference type="NCBI Taxonomy" id="1653434"/>
    <lineage>
        <taxon>Bacteria</taxon>
        <taxon>Bacillati</taxon>
        <taxon>Bacillota</taxon>
        <taxon>Clostridia</taxon>
        <taxon>Lachnospirales</taxon>
        <taxon>Lachnospiraceae</taxon>
        <taxon>Sellimonas</taxon>
    </lineage>
</organism>
<keyword evidence="9" id="KW-1185">Reference proteome</keyword>
<evidence type="ECO:0000256" key="7">
    <source>
        <dbReference type="SAM" id="SignalP"/>
    </source>
</evidence>
<dbReference type="InterPro" id="IPR005950">
    <property type="entry name" value="ModA"/>
</dbReference>
<dbReference type="FunFam" id="3.40.190.10:FF:000035">
    <property type="entry name" value="Molybdate ABC transporter substrate-binding protein"/>
    <property type="match status" value="1"/>
</dbReference>
<evidence type="ECO:0000256" key="3">
    <source>
        <dbReference type="ARBA" id="ARBA00022723"/>
    </source>
</evidence>
<dbReference type="Pfam" id="PF13531">
    <property type="entry name" value="SBP_bac_11"/>
    <property type="match status" value="1"/>
</dbReference>